<dbReference type="AlphaFoldDB" id="A0AAU7CKN7"/>
<reference evidence="1" key="1">
    <citation type="submission" date="2024-05" db="EMBL/GenBank/DDBJ databases">
        <title>Planctomycetes of the genus Singulisphaera possess chitinolytic capabilities.</title>
        <authorList>
            <person name="Ivanova A."/>
        </authorList>
    </citation>
    <scope>NUCLEOTIDE SEQUENCE</scope>
    <source>
        <strain evidence="1">Ch08T</strain>
    </source>
</reference>
<evidence type="ECO:0000313" key="1">
    <source>
        <dbReference type="EMBL" id="XBH05715.1"/>
    </source>
</evidence>
<dbReference type="RefSeq" id="WP_406698564.1">
    <property type="nucleotide sequence ID" value="NZ_CP155447.1"/>
</dbReference>
<organism evidence="1">
    <name type="scientific">Singulisphaera sp. Ch08</name>
    <dbReference type="NCBI Taxonomy" id="3120278"/>
    <lineage>
        <taxon>Bacteria</taxon>
        <taxon>Pseudomonadati</taxon>
        <taxon>Planctomycetota</taxon>
        <taxon>Planctomycetia</taxon>
        <taxon>Isosphaerales</taxon>
        <taxon>Isosphaeraceae</taxon>
        <taxon>Singulisphaera</taxon>
    </lineage>
</organism>
<sequence>MATYTKVFTFNAGRSRSGLSSVRYTVNNGTTWLTSGITEPIAASGIYKVSVILDTTFSGSITFDTNDGGNPRLASEAINPVGTAQIDLTAAIPIRSQDDVTAPTVGDALLGSWTEAFAKESTNPATRTYTKKLPDNSGPVRTFDLAVDGNGNVTAR</sequence>
<proteinExistence type="predicted"/>
<name>A0AAU7CKN7_9BACT</name>
<gene>
    <name evidence="1" type="ORF">V5E97_06740</name>
</gene>
<dbReference type="EMBL" id="CP155447">
    <property type="protein sequence ID" value="XBH05715.1"/>
    <property type="molecule type" value="Genomic_DNA"/>
</dbReference>
<accession>A0AAU7CKN7</accession>
<protein>
    <submittedName>
        <fullName evidence="1">Uncharacterized protein</fullName>
    </submittedName>
</protein>